<feature type="region of interest" description="Disordered" evidence="2">
    <location>
        <begin position="1"/>
        <end position="81"/>
    </location>
</feature>
<dbReference type="PANTHER" id="PTHR42032">
    <property type="entry name" value="YALI0E30679P"/>
    <property type="match status" value="1"/>
</dbReference>
<comment type="caution">
    <text evidence="3">The sequence shown here is derived from an EMBL/GenBank/DDBJ whole genome shotgun (WGS) entry which is preliminary data.</text>
</comment>
<feature type="coiled-coil region" evidence="1">
    <location>
        <begin position="259"/>
        <end position="286"/>
    </location>
</feature>
<keyword evidence="4" id="KW-1185">Reference proteome</keyword>
<dbReference type="Proteomes" id="UP000813824">
    <property type="component" value="Unassembled WGS sequence"/>
</dbReference>
<evidence type="ECO:0000313" key="3">
    <source>
        <dbReference type="EMBL" id="KAH8101259.1"/>
    </source>
</evidence>
<feature type="region of interest" description="Disordered" evidence="2">
    <location>
        <begin position="391"/>
        <end position="482"/>
    </location>
</feature>
<accession>A0A8K0UPK3</accession>
<feature type="compositionally biased region" description="Basic and acidic residues" evidence="2">
    <location>
        <begin position="467"/>
        <end position="476"/>
    </location>
</feature>
<dbReference type="PANTHER" id="PTHR42032:SF1">
    <property type="entry name" value="YALI0E30679P"/>
    <property type="match status" value="1"/>
</dbReference>
<dbReference type="OrthoDB" id="10263751at2759"/>
<gene>
    <name evidence="3" type="ORF">BXZ70DRAFT_1007640</name>
</gene>
<organism evidence="3 4">
    <name type="scientific">Cristinia sonorae</name>
    <dbReference type="NCBI Taxonomy" id="1940300"/>
    <lineage>
        <taxon>Eukaryota</taxon>
        <taxon>Fungi</taxon>
        <taxon>Dikarya</taxon>
        <taxon>Basidiomycota</taxon>
        <taxon>Agaricomycotina</taxon>
        <taxon>Agaricomycetes</taxon>
        <taxon>Agaricomycetidae</taxon>
        <taxon>Agaricales</taxon>
        <taxon>Pleurotineae</taxon>
        <taxon>Stephanosporaceae</taxon>
        <taxon>Cristinia</taxon>
    </lineage>
</organism>
<evidence type="ECO:0000256" key="2">
    <source>
        <dbReference type="SAM" id="MobiDB-lite"/>
    </source>
</evidence>
<name>A0A8K0UPK3_9AGAR</name>
<keyword evidence="1" id="KW-0175">Coiled coil</keyword>
<dbReference type="AlphaFoldDB" id="A0A8K0UPK3"/>
<feature type="compositionally biased region" description="Acidic residues" evidence="2">
    <location>
        <begin position="20"/>
        <end position="38"/>
    </location>
</feature>
<reference evidence="3" key="1">
    <citation type="journal article" date="2021" name="New Phytol.">
        <title>Evolutionary innovations through gain and loss of genes in the ectomycorrhizal Boletales.</title>
        <authorList>
            <person name="Wu G."/>
            <person name="Miyauchi S."/>
            <person name="Morin E."/>
            <person name="Kuo A."/>
            <person name="Drula E."/>
            <person name="Varga T."/>
            <person name="Kohler A."/>
            <person name="Feng B."/>
            <person name="Cao Y."/>
            <person name="Lipzen A."/>
            <person name="Daum C."/>
            <person name="Hundley H."/>
            <person name="Pangilinan J."/>
            <person name="Johnson J."/>
            <person name="Barry K."/>
            <person name="LaButti K."/>
            <person name="Ng V."/>
            <person name="Ahrendt S."/>
            <person name="Min B."/>
            <person name="Choi I.G."/>
            <person name="Park H."/>
            <person name="Plett J.M."/>
            <person name="Magnuson J."/>
            <person name="Spatafora J.W."/>
            <person name="Nagy L.G."/>
            <person name="Henrissat B."/>
            <person name="Grigoriev I.V."/>
            <person name="Yang Z.L."/>
            <person name="Xu J."/>
            <person name="Martin F.M."/>
        </authorList>
    </citation>
    <scope>NUCLEOTIDE SEQUENCE</scope>
    <source>
        <strain evidence="3">KKN 215</strain>
    </source>
</reference>
<protein>
    <submittedName>
        <fullName evidence="3">Uncharacterized protein</fullName>
    </submittedName>
</protein>
<proteinExistence type="predicted"/>
<dbReference type="EMBL" id="JAEVFJ010000013">
    <property type="protein sequence ID" value="KAH8101259.1"/>
    <property type="molecule type" value="Genomic_DNA"/>
</dbReference>
<sequence length="515" mass="58455">MASTSTNQPDSDHTELYYSELEEEGQAGSDETESEGEEQTYPPQRAGKRAVGDRKGKGVESTAVEPNAPLMGHDRSTLHSKQRHAEKRSWYDLDLSLVVALISPIGNWLTGSDHIKNLFLILLLIFYLHQLIEMPWQLYHASRPRKPSKRAVRKNESHEATLAHLAHTELQKQELFYLSLAVISPLLGASLIRWVLTALEGVDNLSWFSTTLFVLATGIRPWSHLIGRLQERTHELHDTVHYPSEESSVHHQMEVDRTLRTILQRLDSLDRNIQELEEKAEKMEPLREVCDDLSEAVGVIERNISRQERKVETTRVTQDTRINHLETGLVEMEGRRRREMEALESRFHLSTYTHLYANSHPQLKSFFSGLFTLPNKLLSIFAPYVDSFVPNKSDVKTTSPEPVKVHMRRLPIVSDDTPPPQYLTRLETIPEAEDSDSEGTYVSDKDSNPATPSKKLGTPRNGSRSRSRSDSERKGGDSPATAKIMDYAGEVVAWPYKSAVQLLVMISPPVQKLLF</sequence>
<evidence type="ECO:0000256" key="1">
    <source>
        <dbReference type="SAM" id="Coils"/>
    </source>
</evidence>
<evidence type="ECO:0000313" key="4">
    <source>
        <dbReference type="Proteomes" id="UP000813824"/>
    </source>
</evidence>